<keyword evidence="8 12" id="KW-0560">Oxidoreductase</keyword>
<keyword evidence="4 12" id="KW-0028">Amino-acid biosynthesis</keyword>
<dbReference type="EC" id="1.5.1.5" evidence="12"/>
<dbReference type="Proteomes" id="UP000248311">
    <property type="component" value="Unassembled WGS sequence"/>
</dbReference>
<dbReference type="PROSITE" id="PS00767">
    <property type="entry name" value="THF_DHG_CYH_2"/>
    <property type="match status" value="1"/>
</dbReference>
<evidence type="ECO:0000259" key="14">
    <source>
        <dbReference type="Pfam" id="PF02882"/>
    </source>
</evidence>
<keyword evidence="10 12" id="KW-0486">Methionine biosynthesis</keyword>
<dbReference type="InterPro" id="IPR046346">
    <property type="entry name" value="Aminoacid_DH-like_N_sf"/>
</dbReference>
<dbReference type="FunFam" id="3.40.50.10860:FF:000005">
    <property type="entry name" value="C-1-tetrahydrofolate synthase, cytoplasmic, putative"/>
    <property type="match status" value="1"/>
</dbReference>
<comment type="function">
    <text evidence="12">Catalyzes the oxidation of 5,10-methylenetetrahydrofolate to 5,10-methenyltetrahydrofolate and then the hydrolysis of 5,10-methenyltetrahydrofolate to 10-formyltetrahydrofolate.</text>
</comment>
<dbReference type="EC" id="3.5.4.9" evidence="12"/>
<protein>
    <recommendedName>
        <fullName evidence="12">Bifunctional protein FolD</fullName>
    </recommendedName>
    <domain>
        <recommendedName>
            <fullName evidence="12">Methylenetetrahydrofolate dehydrogenase</fullName>
            <ecNumber evidence="12">1.5.1.5</ecNumber>
        </recommendedName>
    </domain>
    <domain>
        <recommendedName>
            <fullName evidence="12">Methenyltetrahydrofolate cyclohydrolase</fullName>
            <ecNumber evidence="12">3.5.4.9</ecNumber>
        </recommendedName>
    </domain>
</protein>
<dbReference type="HAMAP" id="MF_01576">
    <property type="entry name" value="THF_DHG_CYH"/>
    <property type="match status" value="1"/>
</dbReference>
<dbReference type="Gene3D" id="3.40.50.720">
    <property type="entry name" value="NAD(P)-binding Rossmann-like Domain"/>
    <property type="match status" value="1"/>
</dbReference>
<dbReference type="CDD" id="cd01080">
    <property type="entry name" value="NAD_bind_m-THF_DH_Cyclohyd"/>
    <property type="match status" value="1"/>
</dbReference>
<dbReference type="InterPro" id="IPR036291">
    <property type="entry name" value="NAD(P)-bd_dom_sf"/>
</dbReference>
<evidence type="ECO:0000256" key="12">
    <source>
        <dbReference type="HAMAP-Rule" id="MF_01576"/>
    </source>
</evidence>
<dbReference type="SUPFAM" id="SSF53223">
    <property type="entry name" value="Aminoacid dehydrogenase-like, N-terminal domain"/>
    <property type="match status" value="1"/>
</dbReference>
<comment type="caution">
    <text evidence="12">Lacks conserved residue(s) required for the propagation of feature annotation.</text>
</comment>
<dbReference type="NCBIfam" id="NF010785">
    <property type="entry name" value="PRK14188.1"/>
    <property type="match status" value="1"/>
</dbReference>
<evidence type="ECO:0000256" key="3">
    <source>
        <dbReference type="ARBA" id="ARBA00022563"/>
    </source>
</evidence>
<dbReference type="PRINTS" id="PR00085">
    <property type="entry name" value="THFDHDRGNASE"/>
</dbReference>
<dbReference type="FunFam" id="3.40.50.720:FF:000006">
    <property type="entry name" value="Bifunctional protein FolD"/>
    <property type="match status" value="1"/>
</dbReference>
<keyword evidence="6 12" id="KW-0378">Hydrolase</keyword>
<feature type="binding site" evidence="12">
    <location>
        <begin position="177"/>
        <end position="179"/>
    </location>
    <ligand>
        <name>NADP(+)</name>
        <dbReference type="ChEBI" id="CHEBI:58349"/>
    </ligand>
</feature>
<evidence type="ECO:0000256" key="11">
    <source>
        <dbReference type="ARBA" id="ARBA00023268"/>
    </source>
</evidence>
<gene>
    <name evidence="12" type="primary">folD</name>
    <name evidence="15" type="ORF">DFP88_10726</name>
</gene>
<evidence type="ECO:0000256" key="7">
    <source>
        <dbReference type="ARBA" id="ARBA00022857"/>
    </source>
</evidence>
<evidence type="ECO:0000256" key="9">
    <source>
        <dbReference type="ARBA" id="ARBA00023102"/>
    </source>
</evidence>
<keyword evidence="16" id="KW-1185">Reference proteome</keyword>
<organism evidence="15 16">
    <name type="scientific">Pseudoroseicyclus aestuarii</name>
    <dbReference type="NCBI Taxonomy" id="1795041"/>
    <lineage>
        <taxon>Bacteria</taxon>
        <taxon>Pseudomonadati</taxon>
        <taxon>Pseudomonadota</taxon>
        <taxon>Alphaproteobacteria</taxon>
        <taxon>Rhodobacterales</taxon>
        <taxon>Paracoccaceae</taxon>
        <taxon>Pseudoroseicyclus</taxon>
    </lineage>
</organism>
<keyword evidence="3 12" id="KW-0554">One-carbon metabolism</keyword>
<dbReference type="GO" id="GO:0000105">
    <property type="term" value="P:L-histidine biosynthetic process"/>
    <property type="evidence" value="ECO:0007669"/>
    <property type="project" value="UniProtKB-KW"/>
</dbReference>
<evidence type="ECO:0000256" key="5">
    <source>
        <dbReference type="ARBA" id="ARBA00022755"/>
    </source>
</evidence>
<evidence type="ECO:0000313" key="15">
    <source>
        <dbReference type="EMBL" id="PYE81236.1"/>
    </source>
</evidence>
<dbReference type="RefSeq" id="WP_245904834.1">
    <property type="nucleotide sequence ID" value="NZ_QJTE01000007.1"/>
</dbReference>
<dbReference type="Pfam" id="PF00763">
    <property type="entry name" value="THF_DHG_CYH"/>
    <property type="match status" value="1"/>
</dbReference>
<dbReference type="PANTHER" id="PTHR48099">
    <property type="entry name" value="C-1-TETRAHYDROFOLATE SYNTHASE, CYTOPLASMIC-RELATED"/>
    <property type="match status" value="1"/>
</dbReference>
<proteinExistence type="inferred from homology"/>
<comment type="catalytic activity">
    <reaction evidence="12">
        <text>(6R)-5,10-methenyltetrahydrofolate + H2O = (6R)-10-formyltetrahydrofolate + H(+)</text>
        <dbReference type="Rhea" id="RHEA:23700"/>
        <dbReference type="ChEBI" id="CHEBI:15377"/>
        <dbReference type="ChEBI" id="CHEBI:15378"/>
        <dbReference type="ChEBI" id="CHEBI:57455"/>
        <dbReference type="ChEBI" id="CHEBI:195366"/>
        <dbReference type="EC" id="3.5.4.9"/>
    </reaction>
</comment>
<keyword evidence="7 12" id="KW-0521">NADP</keyword>
<dbReference type="GO" id="GO:0004488">
    <property type="term" value="F:methylenetetrahydrofolate dehydrogenase (NADP+) activity"/>
    <property type="evidence" value="ECO:0007669"/>
    <property type="project" value="UniProtKB-UniRule"/>
</dbReference>
<dbReference type="InterPro" id="IPR020630">
    <property type="entry name" value="THF_DH/CycHdrlase_cat_dom"/>
</dbReference>
<evidence type="ECO:0000256" key="8">
    <source>
        <dbReference type="ARBA" id="ARBA00023002"/>
    </source>
</evidence>
<dbReference type="UniPathway" id="UPA00193"/>
<dbReference type="GO" id="GO:0005829">
    <property type="term" value="C:cytosol"/>
    <property type="evidence" value="ECO:0007669"/>
    <property type="project" value="TreeGrafter"/>
</dbReference>
<dbReference type="GO" id="GO:0006164">
    <property type="term" value="P:purine nucleotide biosynthetic process"/>
    <property type="evidence" value="ECO:0007669"/>
    <property type="project" value="UniProtKB-KW"/>
</dbReference>
<sequence>MSMTQATPATGTLARPIDGRARSEAWSQRIMEALPAFEAQSGRCPGLAAVLVGDDPASEVYVGAKLRMTEKMGLHSLRHVLPQDATQEGLMALIADLNADPTIDGILLQLPLPAHLDAGPVLRAIDPAKDVDGLHPLNAGLLAAGEPALISCTPLGCLMLLKDTLGDLSGRDAIMIGTSVMVGKPMVQLLLAEGATVTAAHKFTRDLPEKVRAAEIVIVATGRAGLVRGDWLRPGATVIDIGMTRTQVEGKTRLLGDVAYDEAVEVAGAITPVPGGVGPMTIMALMHNTVLAAYRREGMTPPAMG</sequence>
<comment type="similarity">
    <text evidence="12">Belongs to the tetrahydrofolate dehydrogenase/cyclohydrolase family.</text>
</comment>
<dbReference type="Pfam" id="PF02882">
    <property type="entry name" value="THF_DHG_CYH_C"/>
    <property type="match status" value="1"/>
</dbReference>
<evidence type="ECO:0000313" key="16">
    <source>
        <dbReference type="Proteomes" id="UP000248311"/>
    </source>
</evidence>
<evidence type="ECO:0000256" key="2">
    <source>
        <dbReference type="ARBA" id="ARBA00011738"/>
    </source>
</evidence>
<dbReference type="InterPro" id="IPR020867">
    <property type="entry name" value="THF_DH/CycHdrlase_CS"/>
</dbReference>
<dbReference type="InterPro" id="IPR000672">
    <property type="entry name" value="THF_DH/CycHdrlase"/>
</dbReference>
<evidence type="ECO:0000259" key="13">
    <source>
        <dbReference type="Pfam" id="PF00763"/>
    </source>
</evidence>
<keyword evidence="5 12" id="KW-0658">Purine biosynthesis</keyword>
<name>A0A318SS89_9RHOB</name>
<dbReference type="GO" id="GO:0035999">
    <property type="term" value="P:tetrahydrofolate interconversion"/>
    <property type="evidence" value="ECO:0007669"/>
    <property type="project" value="UniProtKB-UniRule"/>
</dbReference>
<dbReference type="InterPro" id="IPR020631">
    <property type="entry name" value="THF_DH/CycHdrlase_NAD-bd_dom"/>
</dbReference>
<dbReference type="PANTHER" id="PTHR48099:SF5">
    <property type="entry name" value="C-1-TETRAHYDROFOLATE SYNTHASE, CYTOPLASMIC"/>
    <property type="match status" value="1"/>
</dbReference>
<dbReference type="EMBL" id="QJTE01000007">
    <property type="protein sequence ID" value="PYE81236.1"/>
    <property type="molecule type" value="Genomic_DNA"/>
</dbReference>
<keyword evidence="9 12" id="KW-0368">Histidine biosynthesis</keyword>
<evidence type="ECO:0000256" key="1">
    <source>
        <dbReference type="ARBA" id="ARBA00004777"/>
    </source>
</evidence>
<comment type="catalytic activity">
    <reaction evidence="12">
        <text>(6R)-5,10-methylene-5,6,7,8-tetrahydrofolate + NADP(+) = (6R)-5,10-methenyltetrahydrofolate + NADPH</text>
        <dbReference type="Rhea" id="RHEA:22812"/>
        <dbReference type="ChEBI" id="CHEBI:15636"/>
        <dbReference type="ChEBI" id="CHEBI:57455"/>
        <dbReference type="ChEBI" id="CHEBI:57783"/>
        <dbReference type="ChEBI" id="CHEBI:58349"/>
        <dbReference type="EC" id="1.5.1.5"/>
    </reaction>
</comment>
<accession>A0A318SS89</accession>
<dbReference type="GO" id="GO:0009086">
    <property type="term" value="P:methionine biosynthetic process"/>
    <property type="evidence" value="ECO:0007669"/>
    <property type="project" value="UniProtKB-KW"/>
</dbReference>
<keyword evidence="11 12" id="KW-0511">Multifunctional enzyme</keyword>
<feature type="domain" description="Tetrahydrofolate dehydrogenase/cyclohydrolase NAD(P)-binding" evidence="14">
    <location>
        <begin position="151"/>
        <end position="295"/>
    </location>
</feature>
<evidence type="ECO:0000256" key="4">
    <source>
        <dbReference type="ARBA" id="ARBA00022605"/>
    </source>
</evidence>
<feature type="domain" description="Tetrahydrofolate dehydrogenase/cyclohydrolase catalytic" evidence="13">
    <location>
        <begin position="17"/>
        <end position="132"/>
    </location>
</feature>
<comment type="subunit">
    <text evidence="2 12">Homodimer.</text>
</comment>
<comment type="pathway">
    <text evidence="1 12">One-carbon metabolism; tetrahydrofolate interconversion.</text>
</comment>
<evidence type="ECO:0000256" key="6">
    <source>
        <dbReference type="ARBA" id="ARBA00022801"/>
    </source>
</evidence>
<reference evidence="15 16" key="1">
    <citation type="submission" date="2018-06" db="EMBL/GenBank/DDBJ databases">
        <title>Genomic Encyclopedia of Type Strains, Phase III (KMG-III): the genomes of soil and plant-associated and newly described type strains.</title>
        <authorList>
            <person name="Whitman W."/>
        </authorList>
    </citation>
    <scope>NUCLEOTIDE SEQUENCE [LARGE SCALE GENOMIC DNA]</scope>
    <source>
        <strain evidence="15 16">CECT 9025</strain>
    </source>
</reference>
<comment type="caution">
    <text evidence="15">The sequence shown here is derived from an EMBL/GenBank/DDBJ whole genome shotgun (WGS) entry which is preliminary data.</text>
</comment>
<dbReference type="Gene3D" id="3.40.50.10860">
    <property type="entry name" value="Leucine Dehydrogenase, chain A, domain 1"/>
    <property type="match status" value="1"/>
</dbReference>
<evidence type="ECO:0000256" key="10">
    <source>
        <dbReference type="ARBA" id="ARBA00023167"/>
    </source>
</evidence>
<dbReference type="SUPFAM" id="SSF51735">
    <property type="entry name" value="NAD(P)-binding Rossmann-fold domains"/>
    <property type="match status" value="1"/>
</dbReference>
<dbReference type="GO" id="GO:0004477">
    <property type="term" value="F:methenyltetrahydrofolate cyclohydrolase activity"/>
    <property type="evidence" value="ECO:0007669"/>
    <property type="project" value="UniProtKB-UniRule"/>
</dbReference>
<dbReference type="AlphaFoldDB" id="A0A318SS89"/>